<organism evidence="1 2">
    <name type="scientific">Pluteus cervinus</name>
    <dbReference type="NCBI Taxonomy" id="181527"/>
    <lineage>
        <taxon>Eukaryota</taxon>
        <taxon>Fungi</taxon>
        <taxon>Dikarya</taxon>
        <taxon>Basidiomycota</taxon>
        <taxon>Agaricomycotina</taxon>
        <taxon>Agaricomycetes</taxon>
        <taxon>Agaricomycetidae</taxon>
        <taxon>Agaricales</taxon>
        <taxon>Pluteineae</taxon>
        <taxon>Pluteaceae</taxon>
        <taxon>Pluteus</taxon>
    </lineage>
</organism>
<dbReference type="EMBL" id="ML208304">
    <property type="protein sequence ID" value="TFK71026.1"/>
    <property type="molecule type" value="Genomic_DNA"/>
</dbReference>
<protein>
    <submittedName>
        <fullName evidence="1">Kinase-like protein</fullName>
    </submittedName>
</protein>
<evidence type="ECO:0000313" key="2">
    <source>
        <dbReference type="Proteomes" id="UP000308600"/>
    </source>
</evidence>
<keyword evidence="2" id="KW-1185">Reference proteome</keyword>
<gene>
    <name evidence="1" type="ORF">BDN72DRAFT_492848</name>
</gene>
<evidence type="ECO:0000313" key="1">
    <source>
        <dbReference type="EMBL" id="TFK71026.1"/>
    </source>
</evidence>
<sequence>MQTQDVIRFPNCSPGRSDCSLEELPEAEAVVLHEALAKMQALNDLNESVGHKLEEVKPDQVSLPCSVVGQRHPPSDESRPASLSIFSRIFNATLSNSQPVQVRPEVKVSPIRSDIRDEEEPDVEAAELVQAQRCLQRAPAAIFAIPRKPVPQPTSESFGSIINKYCEFSSAEFPMRAQAPVSVSLNFEVTPPHFKLDPPPENKPNSLLTALLTPQVSLRSFNISHLIGHGGQGQVFLAKSRHLQSERLFAVKVIKKKEIDFQSYELIAMEQNIMLRFRDQPFMINLVASFHDSKSFFLVTDYYPGGDLLDALYAQGRFSVDTVRFFAAEIFSGINFLHKNGVIHRDIKPANILLSSTGHIVIADLGLASVKFETLWRQDGAEEGDVNDTRSWCGTPAYMAPEIWTRCWYSAPVDYWSLGIVIFQMLEGKFPFMHDDGKELENLIATAPLPWSGDIPNKDVVDLVDRLTSKDAEERIIAPDIMTHPFFALLDWEEVETGALPVPFIHKKKQRFFNTPMNLDDIEGTPCIYDPHPYFYYADYELETAEPTPNMEPLSTLEPPSPVPPSLLTCPSPSPEPTPLHTPLMACLESFDKRYNLQVFEEKWDQLLQSSPDAPQSLLDNIPEQLVQTSKKILPNLTTSVEVPPEDEMPSIPSALESFYDLYMSSPTPSVDPPAPNSIPFASLLDSSPCLEPSSMPPQDSESIIKSSASLALLSVDMHSRPMELVSSGHPCGVGVEFSGLPPVFNTSYLARLFRETKRLLTYILPTFVLHRL</sequence>
<proteinExistence type="predicted"/>
<name>A0ACD3B060_9AGAR</name>
<reference evidence="1 2" key="1">
    <citation type="journal article" date="2019" name="Nat. Ecol. Evol.">
        <title>Megaphylogeny resolves global patterns of mushroom evolution.</title>
        <authorList>
            <person name="Varga T."/>
            <person name="Krizsan K."/>
            <person name="Foldi C."/>
            <person name="Dima B."/>
            <person name="Sanchez-Garcia M."/>
            <person name="Sanchez-Ramirez S."/>
            <person name="Szollosi G.J."/>
            <person name="Szarkandi J.G."/>
            <person name="Papp V."/>
            <person name="Albert L."/>
            <person name="Andreopoulos W."/>
            <person name="Angelini C."/>
            <person name="Antonin V."/>
            <person name="Barry K.W."/>
            <person name="Bougher N.L."/>
            <person name="Buchanan P."/>
            <person name="Buyck B."/>
            <person name="Bense V."/>
            <person name="Catcheside P."/>
            <person name="Chovatia M."/>
            <person name="Cooper J."/>
            <person name="Damon W."/>
            <person name="Desjardin D."/>
            <person name="Finy P."/>
            <person name="Geml J."/>
            <person name="Haridas S."/>
            <person name="Hughes K."/>
            <person name="Justo A."/>
            <person name="Karasinski D."/>
            <person name="Kautmanova I."/>
            <person name="Kiss B."/>
            <person name="Kocsube S."/>
            <person name="Kotiranta H."/>
            <person name="LaButti K.M."/>
            <person name="Lechner B.E."/>
            <person name="Liimatainen K."/>
            <person name="Lipzen A."/>
            <person name="Lukacs Z."/>
            <person name="Mihaltcheva S."/>
            <person name="Morgado L.N."/>
            <person name="Niskanen T."/>
            <person name="Noordeloos M.E."/>
            <person name="Ohm R.A."/>
            <person name="Ortiz-Santana B."/>
            <person name="Ovrebo C."/>
            <person name="Racz N."/>
            <person name="Riley R."/>
            <person name="Savchenko A."/>
            <person name="Shiryaev A."/>
            <person name="Soop K."/>
            <person name="Spirin V."/>
            <person name="Szebenyi C."/>
            <person name="Tomsovsky M."/>
            <person name="Tulloss R.E."/>
            <person name="Uehling J."/>
            <person name="Grigoriev I.V."/>
            <person name="Vagvolgyi C."/>
            <person name="Papp T."/>
            <person name="Martin F.M."/>
            <person name="Miettinen O."/>
            <person name="Hibbett D.S."/>
            <person name="Nagy L.G."/>
        </authorList>
    </citation>
    <scope>NUCLEOTIDE SEQUENCE [LARGE SCALE GENOMIC DNA]</scope>
    <source>
        <strain evidence="1 2">NL-1719</strain>
    </source>
</reference>
<accession>A0ACD3B060</accession>
<dbReference type="Proteomes" id="UP000308600">
    <property type="component" value="Unassembled WGS sequence"/>
</dbReference>